<dbReference type="PANTHER" id="PTHR12110:SF41">
    <property type="entry name" value="INOSOSE DEHYDRATASE"/>
    <property type="match status" value="1"/>
</dbReference>
<accession>A0A1M6U4R8</accession>
<dbReference type="OrthoDB" id="9798407at2"/>
<dbReference type="InterPro" id="IPR013022">
    <property type="entry name" value="Xyl_isomerase-like_TIM-brl"/>
</dbReference>
<dbReference type="SUPFAM" id="SSF51658">
    <property type="entry name" value="Xylose isomerase-like"/>
    <property type="match status" value="1"/>
</dbReference>
<evidence type="ECO:0000259" key="2">
    <source>
        <dbReference type="Pfam" id="PF01261"/>
    </source>
</evidence>
<dbReference type="RefSeq" id="WP_083574289.1">
    <property type="nucleotide sequence ID" value="NZ_FRAF01000018.1"/>
</dbReference>
<dbReference type="AlphaFoldDB" id="A0A1M6U4R8"/>
<reference evidence="4" key="1">
    <citation type="submission" date="2016-11" db="EMBL/GenBank/DDBJ databases">
        <authorList>
            <person name="Varghese N."/>
            <person name="Submissions S."/>
        </authorList>
    </citation>
    <scope>NUCLEOTIDE SEQUENCE [LARGE SCALE GENOMIC DNA]</scope>
    <source>
        <strain evidence="4">USBA-503</strain>
    </source>
</reference>
<dbReference type="InterPro" id="IPR036237">
    <property type="entry name" value="Xyl_isomerase-like_sf"/>
</dbReference>
<feature type="domain" description="Xylose isomerase-like TIM barrel" evidence="2">
    <location>
        <begin position="24"/>
        <end position="235"/>
    </location>
</feature>
<dbReference type="InterPro" id="IPR050312">
    <property type="entry name" value="IolE/XylAMocC-like"/>
</dbReference>
<keyword evidence="3" id="KW-0413">Isomerase</keyword>
<keyword evidence="4" id="KW-1185">Reference proteome</keyword>
<name>A0A1M6U4R8_9BACL</name>
<evidence type="ECO:0000313" key="4">
    <source>
        <dbReference type="Proteomes" id="UP000184016"/>
    </source>
</evidence>
<dbReference type="Gene3D" id="3.20.20.150">
    <property type="entry name" value="Divalent-metal-dependent TIM barrel enzymes"/>
    <property type="match status" value="1"/>
</dbReference>
<evidence type="ECO:0000313" key="3">
    <source>
        <dbReference type="EMBL" id="SHK64177.1"/>
    </source>
</evidence>
<keyword evidence="1" id="KW-0175">Coiled coil</keyword>
<feature type="coiled-coil region" evidence="1">
    <location>
        <begin position="93"/>
        <end position="120"/>
    </location>
</feature>
<sequence length="253" mass="28841">MANIALQMYSLREMAAEDFVGTLKKVSEIGYHGVEFAGYGGLGARELRKILFDLQLQPVSSHVPFDQLENQVEEVLEYATELGLSYIVCPFIAPELRRNMQDYQRLAEKLEQIAQKVSQEGLHFAYHNHDFEFIKIENEQPIHVLLGKGHSSLIQAELDIYWIAYTGENIASYLHNYTGRADLLHVKDMSKEDKRKNEVVGSGRLDIPAILHAAQTAGVKWYIVEQETYQGHPMRDLKSNFIYLSQLLSAPSQ</sequence>
<proteinExistence type="predicted"/>
<dbReference type="STRING" id="1830138.SAMN05443507_11859"/>
<dbReference type="Pfam" id="PF01261">
    <property type="entry name" value="AP_endonuc_2"/>
    <property type="match status" value="1"/>
</dbReference>
<dbReference type="EMBL" id="FRAF01000018">
    <property type="protein sequence ID" value="SHK64177.1"/>
    <property type="molecule type" value="Genomic_DNA"/>
</dbReference>
<organism evidence="3 4">
    <name type="scientific">Alicyclobacillus tolerans</name>
    <dbReference type="NCBI Taxonomy" id="90970"/>
    <lineage>
        <taxon>Bacteria</taxon>
        <taxon>Bacillati</taxon>
        <taxon>Bacillota</taxon>
        <taxon>Bacilli</taxon>
        <taxon>Bacillales</taxon>
        <taxon>Alicyclobacillaceae</taxon>
        <taxon>Alicyclobacillus</taxon>
    </lineage>
</organism>
<dbReference type="GO" id="GO:0016853">
    <property type="term" value="F:isomerase activity"/>
    <property type="evidence" value="ECO:0007669"/>
    <property type="project" value="UniProtKB-KW"/>
</dbReference>
<dbReference type="PANTHER" id="PTHR12110">
    <property type="entry name" value="HYDROXYPYRUVATE ISOMERASE"/>
    <property type="match status" value="1"/>
</dbReference>
<protein>
    <submittedName>
        <fullName evidence="3">Sugar phosphate isomerase/epimerase</fullName>
    </submittedName>
</protein>
<gene>
    <name evidence="3" type="ORF">SAMN05443507_11859</name>
</gene>
<dbReference type="Proteomes" id="UP000184016">
    <property type="component" value="Unassembled WGS sequence"/>
</dbReference>
<evidence type="ECO:0000256" key="1">
    <source>
        <dbReference type="SAM" id="Coils"/>
    </source>
</evidence>